<evidence type="ECO:0000256" key="6">
    <source>
        <dbReference type="ARBA" id="ARBA00022990"/>
    </source>
</evidence>
<dbReference type="Pfam" id="PF12848">
    <property type="entry name" value="ABC_tran_Xtn"/>
    <property type="match status" value="1"/>
</dbReference>
<reference evidence="11 12" key="1">
    <citation type="journal article" date="2024" name="BMC Genomics">
        <title>De novo assembly and annotation of Popillia japonica's genome with initial clues to its potential as an invasive pest.</title>
        <authorList>
            <person name="Cucini C."/>
            <person name="Boschi S."/>
            <person name="Funari R."/>
            <person name="Cardaioli E."/>
            <person name="Iannotti N."/>
            <person name="Marturano G."/>
            <person name="Paoli F."/>
            <person name="Bruttini M."/>
            <person name="Carapelli A."/>
            <person name="Frati F."/>
            <person name="Nardi F."/>
        </authorList>
    </citation>
    <scope>NUCLEOTIDE SEQUENCE [LARGE SCALE GENOMIC DNA]</scope>
    <source>
        <strain evidence="11">DMR45628</strain>
    </source>
</reference>
<dbReference type="InterPro" id="IPR003593">
    <property type="entry name" value="AAA+_ATPase"/>
</dbReference>
<evidence type="ECO:0000256" key="7">
    <source>
        <dbReference type="ARBA" id="ARBA00023118"/>
    </source>
</evidence>
<evidence type="ECO:0000256" key="9">
    <source>
        <dbReference type="SAM" id="MobiDB-lite"/>
    </source>
</evidence>
<feature type="domain" description="ABC transporter" evidence="10">
    <location>
        <begin position="494"/>
        <end position="739"/>
    </location>
</feature>
<evidence type="ECO:0000259" key="10">
    <source>
        <dbReference type="PROSITE" id="PS50893"/>
    </source>
</evidence>
<feature type="region of interest" description="Disordered" evidence="9">
    <location>
        <begin position="131"/>
        <end position="176"/>
    </location>
</feature>
<dbReference type="Pfam" id="PF26051">
    <property type="entry name" value="PWI_ABCF3"/>
    <property type="match status" value="1"/>
</dbReference>
<dbReference type="GO" id="GO:0051607">
    <property type="term" value="P:defense response to virus"/>
    <property type="evidence" value="ECO:0007669"/>
    <property type="project" value="UniProtKB-KW"/>
</dbReference>
<feature type="compositionally biased region" description="Basic and acidic residues" evidence="9">
    <location>
        <begin position="164"/>
        <end position="176"/>
    </location>
</feature>
<dbReference type="AlphaFoldDB" id="A0AAW1KSS9"/>
<keyword evidence="5" id="KW-0067">ATP-binding</keyword>
<keyword evidence="4" id="KW-0547">Nucleotide-binding</keyword>
<dbReference type="Gene3D" id="3.40.50.300">
    <property type="entry name" value="P-loop containing nucleotide triphosphate hydrolases"/>
    <property type="match status" value="3"/>
</dbReference>
<comment type="similarity">
    <text evidence="1">Belongs to the ABC transporter superfamily. ABCF family. EF3 subfamily.</text>
</comment>
<dbReference type="PROSITE" id="PS00211">
    <property type="entry name" value="ABC_TRANSPORTER_1"/>
    <property type="match status" value="1"/>
</dbReference>
<evidence type="ECO:0000256" key="5">
    <source>
        <dbReference type="ARBA" id="ARBA00022840"/>
    </source>
</evidence>
<comment type="caution">
    <text evidence="11">The sequence shown here is derived from an EMBL/GenBank/DDBJ whole genome shotgun (WGS) entry which is preliminary data.</text>
</comment>
<dbReference type="PROSITE" id="PS50893">
    <property type="entry name" value="ABC_TRANSPORTER_2"/>
    <property type="match status" value="2"/>
</dbReference>
<dbReference type="CDD" id="cd03221">
    <property type="entry name" value="ABCF_EF-3"/>
    <property type="match status" value="2"/>
</dbReference>
<dbReference type="InterPro" id="IPR050611">
    <property type="entry name" value="ABCF"/>
</dbReference>
<evidence type="ECO:0000256" key="8">
    <source>
        <dbReference type="ARBA" id="ARBA00073919"/>
    </source>
</evidence>
<dbReference type="InterPro" id="IPR032781">
    <property type="entry name" value="ABC_tran_Xtn"/>
</dbReference>
<feature type="domain" description="ABC transporter" evidence="10">
    <location>
        <begin position="181"/>
        <end position="427"/>
    </location>
</feature>
<evidence type="ECO:0000256" key="1">
    <source>
        <dbReference type="ARBA" id="ARBA00011054"/>
    </source>
</evidence>
<dbReference type="SUPFAM" id="SSF52540">
    <property type="entry name" value="P-loop containing nucleoside triphosphate hydrolases"/>
    <property type="match status" value="2"/>
</dbReference>
<evidence type="ECO:0000256" key="3">
    <source>
        <dbReference type="ARBA" id="ARBA00022737"/>
    </source>
</evidence>
<dbReference type="FunFam" id="3.40.50.300:FF:000688">
    <property type="entry name" value="ATP-binding cassette sub-family F member 3"/>
    <property type="match status" value="1"/>
</dbReference>
<dbReference type="PANTHER" id="PTHR19211:SF117">
    <property type="entry name" value="ATP-BINDING CASSETTE SUB-FAMILY F MEMBER 3"/>
    <property type="match status" value="1"/>
</dbReference>
<evidence type="ECO:0000256" key="4">
    <source>
        <dbReference type="ARBA" id="ARBA00022741"/>
    </source>
</evidence>
<protein>
    <recommendedName>
        <fullName evidence="8">ATP-binding cassette sub-family F member 3</fullName>
    </recommendedName>
</protein>
<feature type="compositionally biased region" description="Basic and acidic residues" evidence="9">
    <location>
        <begin position="131"/>
        <end position="147"/>
    </location>
</feature>
<dbReference type="InterPro" id="IPR017871">
    <property type="entry name" value="ABC_transporter-like_CS"/>
</dbReference>
<gene>
    <name evidence="11" type="ORF">QE152_g19519</name>
</gene>
<dbReference type="GO" id="GO:0016887">
    <property type="term" value="F:ATP hydrolysis activity"/>
    <property type="evidence" value="ECO:0007669"/>
    <property type="project" value="InterPro"/>
</dbReference>
<keyword evidence="2" id="KW-0597">Phosphoprotein</keyword>
<organism evidence="11 12">
    <name type="scientific">Popillia japonica</name>
    <name type="common">Japanese beetle</name>
    <dbReference type="NCBI Taxonomy" id="7064"/>
    <lineage>
        <taxon>Eukaryota</taxon>
        <taxon>Metazoa</taxon>
        <taxon>Ecdysozoa</taxon>
        <taxon>Arthropoda</taxon>
        <taxon>Hexapoda</taxon>
        <taxon>Insecta</taxon>
        <taxon>Pterygota</taxon>
        <taxon>Neoptera</taxon>
        <taxon>Endopterygota</taxon>
        <taxon>Coleoptera</taxon>
        <taxon>Polyphaga</taxon>
        <taxon>Scarabaeiformia</taxon>
        <taxon>Scarabaeidae</taxon>
        <taxon>Rutelinae</taxon>
        <taxon>Popillia</taxon>
    </lineage>
</organism>
<evidence type="ECO:0000313" key="11">
    <source>
        <dbReference type="EMBL" id="KAK9722772.1"/>
    </source>
</evidence>
<sequence>MTRCSDFIKTEFPLIDDDLKQYVEDVLENGAEDFEDSEEIYEAVGEVLHEISGDKSEDEIRCICDKLLNMLKPNKEVVTNANGLTKVLNAPIHLGSMAANLESNVDDIKSIWVTQRDDSLKVDAKKLEKAQAKLQEKQEKRSKDHTKAPTPAKLESATASQVTSKKESKMEAKGNNRTQDIRIENFDIAYGDRVLLRGADITLAFGRRYGLVGRNGLGKTTLLRMISCGQLRIPSHISVLHVEQEVIGDDTIAIDSVLQCDTEREELLRKEKELSAAINSGTADAELSNELTEVYTQLQNIEADKAPAKASIILNGLGFNKVMQSQPTRTFSGGWRMRLALARALFSRPDLLLLDEPTNMLDIKAIIWLENYLQNWPTTLLVVSHDRNFLDTVPTDILYLHSQRIEPYRGNYEQFIKTKTEKHKNQQREYEAQQQHRAHVQEFIDRFRYNANRASSVQSKIKMLEKLPELKAIEKEVDVVLRFPDTEPLSPPILQLNEVSFWYRADTVIFSNVNLGANLESRICIVGDNGAGKTTLLKIIMGLLNPTSGIRIRHTHRNLKFGYFSQHHVDQLDMNVNSVELLQQSYPGKPIEEYRRQLGSFGVSGDLALQTVGSLSGGQKSRVAFARMCMGTPNFLVLDEPTNHLDIETIEALGKAINKYNGGVILVSHDERLIRMVIEALGKAINKYNGGVILVSHDERLIRMVCKELWVCGGGSVKSIEGGFDEYRRIVEQELEAANK</sequence>
<keyword evidence="6" id="KW-0007">Acetylation</keyword>
<proteinExistence type="inferred from homology"/>
<dbReference type="FunFam" id="3.40.50.300:FF:000104">
    <property type="entry name" value="ATP-binding cassette sub-family F member 3"/>
    <property type="match status" value="1"/>
</dbReference>
<dbReference type="InterPro" id="IPR003439">
    <property type="entry name" value="ABC_transporter-like_ATP-bd"/>
</dbReference>
<keyword evidence="12" id="KW-1185">Reference proteome</keyword>
<dbReference type="Pfam" id="PF00005">
    <property type="entry name" value="ABC_tran"/>
    <property type="match status" value="2"/>
</dbReference>
<dbReference type="EMBL" id="JASPKY010000185">
    <property type="protein sequence ID" value="KAK9722772.1"/>
    <property type="molecule type" value="Genomic_DNA"/>
</dbReference>
<dbReference type="GO" id="GO:0005524">
    <property type="term" value="F:ATP binding"/>
    <property type="evidence" value="ECO:0007669"/>
    <property type="project" value="UniProtKB-KW"/>
</dbReference>
<evidence type="ECO:0000313" key="12">
    <source>
        <dbReference type="Proteomes" id="UP001458880"/>
    </source>
</evidence>
<name>A0AAW1KSS9_POPJA</name>
<dbReference type="InterPro" id="IPR027417">
    <property type="entry name" value="P-loop_NTPase"/>
</dbReference>
<dbReference type="PANTHER" id="PTHR19211">
    <property type="entry name" value="ATP-BINDING TRANSPORT PROTEIN-RELATED"/>
    <property type="match status" value="1"/>
</dbReference>
<dbReference type="SMART" id="SM00382">
    <property type="entry name" value="AAA"/>
    <property type="match status" value="2"/>
</dbReference>
<accession>A0AAW1KSS9</accession>
<keyword evidence="7" id="KW-0051">Antiviral defense</keyword>
<dbReference type="Proteomes" id="UP001458880">
    <property type="component" value="Unassembled WGS sequence"/>
</dbReference>
<evidence type="ECO:0000256" key="2">
    <source>
        <dbReference type="ARBA" id="ARBA00022553"/>
    </source>
</evidence>
<dbReference type="InterPro" id="IPR058770">
    <property type="entry name" value="PWI_ABCF3"/>
</dbReference>
<keyword evidence="3" id="KW-0677">Repeat</keyword>